<dbReference type="SUPFAM" id="SSF81665">
    <property type="entry name" value="Calcium ATPase, transmembrane domain M"/>
    <property type="match status" value="1"/>
</dbReference>
<dbReference type="NCBIfam" id="TIGR01494">
    <property type="entry name" value="ATPase_P-type"/>
    <property type="match status" value="2"/>
</dbReference>
<accession>D4YYW2</accession>
<dbReference type="Pfam" id="PF00690">
    <property type="entry name" value="Cation_ATPase_N"/>
    <property type="match status" value="1"/>
</dbReference>
<dbReference type="InterPro" id="IPR023298">
    <property type="entry name" value="ATPase_P-typ_TM_dom_sf"/>
</dbReference>
<dbReference type="EMBL" id="AP010803">
    <property type="protein sequence ID" value="BAI95544.1"/>
    <property type="molecule type" value="Genomic_DNA"/>
</dbReference>
<dbReference type="SUPFAM" id="SSF81653">
    <property type="entry name" value="Calcium ATPase, transduction domain A"/>
    <property type="match status" value="1"/>
</dbReference>
<dbReference type="PROSITE" id="PS00154">
    <property type="entry name" value="ATPASE_E1_E2"/>
    <property type="match status" value="1"/>
</dbReference>
<dbReference type="Gene3D" id="2.70.150.10">
    <property type="entry name" value="Calcium-transporting ATPase, cytoplasmic transduction domain A"/>
    <property type="match status" value="1"/>
</dbReference>
<feature type="transmembrane region" description="Helical" evidence="9">
    <location>
        <begin position="668"/>
        <end position="689"/>
    </location>
</feature>
<feature type="transmembrane region" description="Helical" evidence="9">
    <location>
        <begin position="816"/>
        <end position="832"/>
    </location>
</feature>
<dbReference type="SUPFAM" id="SSF56784">
    <property type="entry name" value="HAD-like"/>
    <property type="match status" value="1"/>
</dbReference>
<name>D4YYW2_SPHIU</name>
<evidence type="ECO:0000256" key="7">
    <source>
        <dbReference type="ARBA" id="ARBA00023136"/>
    </source>
</evidence>
<organism evidence="11 12">
    <name type="scientific">Sphingobium indicum (strain DSM 16413 / CCM 7287 / MTCC 6362 / UT26 / NBRC 101211 / UT26S)</name>
    <name type="common">Sphingobium japonicum</name>
    <dbReference type="NCBI Taxonomy" id="452662"/>
    <lineage>
        <taxon>Bacteria</taxon>
        <taxon>Pseudomonadati</taxon>
        <taxon>Pseudomonadota</taxon>
        <taxon>Alphaproteobacteria</taxon>
        <taxon>Sphingomonadales</taxon>
        <taxon>Sphingomonadaceae</taxon>
        <taxon>Sphingobium</taxon>
    </lineage>
</organism>
<dbReference type="Pfam" id="PF00122">
    <property type="entry name" value="E1-E2_ATPase"/>
    <property type="match status" value="1"/>
</dbReference>
<dbReference type="InterPro" id="IPR018303">
    <property type="entry name" value="ATPase_P-typ_P_site"/>
</dbReference>
<evidence type="ECO:0000256" key="8">
    <source>
        <dbReference type="SAM" id="MobiDB-lite"/>
    </source>
</evidence>
<dbReference type="GO" id="GO:0005524">
    <property type="term" value="F:ATP binding"/>
    <property type="evidence" value="ECO:0007669"/>
    <property type="project" value="UniProtKB-KW"/>
</dbReference>
<evidence type="ECO:0000259" key="10">
    <source>
        <dbReference type="SMART" id="SM00831"/>
    </source>
</evidence>
<comment type="subcellular location">
    <subcellularLocation>
        <location evidence="1">Membrane</location>
        <topology evidence="1">Multi-pass membrane protein</topology>
    </subcellularLocation>
</comment>
<keyword evidence="6 9" id="KW-1133">Transmembrane helix</keyword>
<evidence type="ECO:0000256" key="6">
    <source>
        <dbReference type="ARBA" id="ARBA00022989"/>
    </source>
</evidence>
<dbReference type="KEGG" id="sjp:SJA_C1-07100"/>
<dbReference type="InterPro" id="IPR006068">
    <property type="entry name" value="ATPase_P-typ_cation-transptr_C"/>
</dbReference>
<feature type="transmembrane region" description="Helical" evidence="9">
    <location>
        <begin position="259"/>
        <end position="287"/>
    </location>
</feature>
<dbReference type="SMART" id="SM00831">
    <property type="entry name" value="Cation_ATPase_N"/>
    <property type="match status" value="1"/>
</dbReference>
<dbReference type="GO" id="GO:0016020">
    <property type="term" value="C:membrane"/>
    <property type="evidence" value="ECO:0007669"/>
    <property type="project" value="UniProtKB-SubCell"/>
</dbReference>
<feature type="transmembrane region" description="Helical" evidence="9">
    <location>
        <begin position="70"/>
        <end position="89"/>
    </location>
</feature>
<dbReference type="Gene3D" id="1.20.1110.10">
    <property type="entry name" value="Calcium-transporting ATPase, transmembrane domain"/>
    <property type="match status" value="2"/>
</dbReference>
<keyword evidence="2 9" id="KW-0812">Transmembrane</keyword>
<dbReference type="eggNOG" id="COG0474">
    <property type="taxonomic scope" value="Bacteria"/>
</dbReference>
<dbReference type="InterPro" id="IPR008250">
    <property type="entry name" value="ATPase_P-typ_transduc_dom_A_sf"/>
</dbReference>
<keyword evidence="7 9" id="KW-0472">Membrane</keyword>
<dbReference type="EC" id="3.6.3.8" evidence="11"/>
<dbReference type="InterPro" id="IPR001757">
    <property type="entry name" value="P_typ_ATPase"/>
</dbReference>
<evidence type="ECO:0000256" key="2">
    <source>
        <dbReference type="ARBA" id="ARBA00022692"/>
    </source>
</evidence>
<keyword evidence="3" id="KW-0547">Nucleotide-binding</keyword>
<dbReference type="Gene3D" id="3.40.1110.10">
    <property type="entry name" value="Calcium-transporting ATPase, cytoplasmic domain N"/>
    <property type="match status" value="2"/>
</dbReference>
<evidence type="ECO:0000256" key="3">
    <source>
        <dbReference type="ARBA" id="ARBA00022741"/>
    </source>
</evidence>
<reference evidence="11 12" key="1">
    <citation type="journal article" date="2010" name="J. Bacteriol.">
        <title>Complete genome sequence of the representative gamma-hexachlorocyclohexane-degrading bacterium Sphingobium japonicum UT26.</title>
        <authorList>
            <person name="Nagata Y."/>
            <person name="Ohtsubo Y."/>
            <person name="Endo R."/>
            <person name="Ichikawa N."/>
            <person name="Ankai A."/>
            <person name="Oguchi A."/>
            <person name="Fukui S."/>
            <person name="Fujita N."/>
            <person name="Tsuda M."/>
        </authorList>
    </citation>
    <scope>NUCLEOTIDE SEQUENCE [LARGE SCALE GENOMIC DNA]</scope>
    <source>
        <strain evidence="12">DSM 16413 / CCM 7287 / MTCC 6362 / UT26 / NBRC 101211 / UT26S</strain>
    </source>
</reference>
<feature type="transmembrane region" description="Helical" evidence="9">
    <location>
        <begin position="233"/>
        <end position="253"/>
    </location>
</feature>
<dbReference type="Pfam" id="PF00689">
    <property type="entry name" value="Cation_ATPase_C"/>
    <property type="match status" value="1"/>
</dbReference>
<feature type="region of interest" description="Disordered" evidence="8">
    <location>
        <begin position="16"/>
        <end position="35"/>
    </location>
</feature>
<dbReference type="InterPro" id="IPR036412">
    <property type="entry name" value="HAD-like_sf"/>
</dbReference>
<evidence type="ECO:0000313" key="11">
    <source>
        <dbReference type="EMBL" id="BAI95544.1"/>
    </source>
</evidence>
<evidence type="ECO:0000256" key="5">
    <source>
        <dbReference type="ARBA" id="ARBA00022967"/>
    </source>
</evidence>
<dbReference type="InterPro" id="IPR044492">
    <property type="entry name" value="P_typ_ATPase_HD_dom"/>
</dbReference>
<protein>
    <submittedName>
        <fullName evidence="11">Putative ATPase</fullName>
        <ecNumber evidence="11">3.6.1.-</ecNumber>
        <ecNumber evidence="11">3.6.3.8</ecNumber>
    </submittedName>
</protein>
<feature type="transmembrane region" description="Helical" evidence="9">
    <location>
        <begin position="710"/>
        <end position="735"/>
    </location>
</feature>
<dbReference type="SFLD" id="SFLDF00027">
    <property type="entry name" value="p-type_atpase"/>
    <property type="match status" value="1"/>
</dbReference>
<dbReference type="Pfam" id="PF00702">
    <property type="entry name" value="Hydrolase"/>
    <property type="match status" value="1"/>
</dbReference>
<evidence type="ECO:0000256" key="4">
    <source>
        <dbReference type="ARBA" id="ARBA00022840"/>
    </source>
</evidence>
<dbReference type="PRINTS" id="PR00120">
    <property type="entry name" value="HATPASE"/>
</dbReference>
<dbReference type="STRING" id="452662.SJA_C1-07100"/>
<feature type="transmembrane region" description="Helical" evidence="9">
    <location>
        <begin position="747"/>
        <end position="765"/>
    </location>
</feature>
<dbReference type="PRINTS" id="PR00119">
    <property type="entry name" value="CATATPASE"/>
</dbReference>
<dbReference type="InterPro" id="IPR023299">
    <property type="entry name" value="ATPase_P-typ_cyto_dom_N"/>
</dbReference>
<feature type="transmembrane region" description="Helical" evidence="9">
    <location>
        <begin position="642"/>
        <end position="662"/>
    </location>
</feature>
<evidence type="ECO:0000256" key="9">
    <source>
        <dbReference type="SAM" id="Phobius"/>
    </source>
</evidence>
<dbReference type="EC" id="3.6.1.-" evidence="11"/>
<evidence type="ECO:0000313" key="12">
    <source>
        <dbReference type="Proteomes" id="UP000007753"/>
    </source>
</evidence>
<gene>
    <name evidence="11" type="ordered locus">SJA_C1-07100</name>
</gene>
<feature type="transmembrane region" description="Helical" evidence="9">
    <location>
        <begin position="786"/>
        <end position="804"/>
    </location>
</feature>
<dbReference type="Gene3D" id="3.40.50.1000">
    <property type="entry name" value="HAD superfamily/HAD-like"/>
    <property type="match status" value="2"/>
</dbReference>
<proteinExistence type="predicted"/>
<dbReference type="InterPro" id="IPR004014">
    <property type="entry name" value="ATPase_P-typ_cation-transptr_N"/>
</dbReference>
<dbReference type="InterPro" id="IPR059000">
    <property type="entry name" value="ATPase_P-type_domA"/>
</dbReference>
<dbReference type="SFLD" id="SFLDG00002">
    <property type="entry name" value="C1.7:_P-type_atpase_like"/>
    <property type="match status" value="1"/>
</dbReference>
<dbReference type="AlphaFoldDB" id="D4YYW2"/>
<keyword evidence="5" id="KW-1278">Translocase</keyword>
<feature type="transmembrane region" description="Helical" evidence="9">
    <location>
        <begin position="45"/>
        <end position="64"/>
    </location>
</feature>
<keyword evidence="12" id="KW-1185">Reference proteome</keyword>
<keyword evidence="4" id="KW-0067">ATP-binding</keyword>
<dbReference type="PANTHER" id="PTHR42861">
    <property type="entry name" value="CALCIUM-TRANSPORTING ATPASE"/>
    <property type="match status" value="1"/>
</dbReference>
<dbReference type="HOGENOM" id="CLU_002360_3_3_5"/>
<dbReference type="SFLD" id="SFLDS00003">
    <property type="entry name" value="Haloacid_Dehalogenase"/>
    <property type="match status" value="1"/>
</dbReference>
<dbReference type="InterPro" id="IPR023214">
    <property type="entry name" value="HAD_sf"/>
</dbReference>
<dbReference type="GO" id="GO:0016887">
    <property type="term" value="F:ATP hydrolysis activity"/>
    <property type="evidence" value="ECO:0007669"/>
    <property type="project" value="InterPro"/>
</dbReference>
<keyword evidence="11" id="KW-0378">Hydrolase</keyword>
<dbReference type="GO" id="GO:0015662">
    <property type="term" value="F:P-type ion transporter activity"/>
    <property type="evidence" value="ECO:0007669"/>
    <property type="project" value="UniProtKB-ARBA"/>
</dbReference>
<evidence type="ECO:0000256" key="1">
    <source>
        <dbReference type="ARBA" id="ARBA00004141"/>
    </source>
</evidence>
<sequence length="844" mass="89867">MVRVGKQLDHAGLSASQARERLAEDGPNELPRPNRRTPLRIAAEVLREPMFAMLLAAGIIYLLLGDRTEASVLLGFAGLSILITIVQEARTERTLEALRDLSAPRALVIRDNETVRVPGPEVVHGDMLVLEAGDRVAADALVIEAQEMEADESLLTGEAVPVRKRAARTGEPDRAEPGGDDTPYLFSGAVITHGRGIARVSATGLRSRIGQVGRFLETLETEVPHLQKETARIVGLCAIGGVAVALLVVLLYGGLRGDWMAALLAGIATAMSLLPEEFPVVLTIFLAMGAWRIAQVGVLTRRASAVEALGAATALCTDKTGTLTQNRMTVTELWLPSGETVPLSDGLVLPEFHALIETAALASAPVPVDPMEVAFHSAARDARVPMREGWQLVHTNGLRPDLLAMSNLWRTGAEGTLTVAAKGAPEAIARLCRLDAAAYQALDQAVRAMAARGIRVLGVASATIAPEDRDKGHEAHDFSLLGLVGLSDPLRAGVPEAIAQCAAAGVRVVMITGDYPATAQAIAAQAGIASDGVMTGDQVSALSDTELAEQAKEMTIFARIMPEQKLRIVSALKAAGEVVAMTGDGVNDAPALKAAHIGIAMGKRGTDVAREAAAIVLVEDDFGAIVVAIRLGRRIYDNIRKAIGFIFAVHVPIAGLALSPLLLGLPLVLGPIQIALLEMIIDPVCALVFEAERAEQHIMRRPPRNPAKRLFSMDLIVPSVLYGGIAFALLLGLHIAMTYWGFAPDRVRTVLFFGLVASIMALVLVNRSFSTSLTRALWRNNASLRYMAAAVLAACGLILTLEPLRRLLHFSQPDPADLLFLILLPVLLLLLCEGMKGWQKNISP</sequence>
<feature type="domain" description="Cation-transporting P-type ATPase N-terminal" evidence="10">
    <location>
        <begin position="3"/>
        <end position="66"/>
    </location>
</feature>
<dbReference type="Proteomes" id="UP000007753">
    <property type="component" value="Chromosome 1"/>
</dbReference>